<keyword evidence="3" id="KW-1185">Reference proteome</keyword>
<reference evidence="2 3" key="1">
    <citation type="submission" date="2020-08" db="EMBL/GenBank/DDBJ databases">
        <title>Genomic Encyclopedia of Type Strains, Phase IV (KMG-IV): sequencing the most valuable type-strain genomes for metagenomic binning, comparative biology and taxonomic classification.</title>
        <authorList>
            <person name="Goeker M."/>
        </authorList>
    </citation>
    <scope>NUCLEOTIDE SEQUENCE [LARGE SCALE GENOMIC DNA]</scope>
    <source>
        <strain evidence="2 3">DSM 44197</strain>
    </source>
</reference>
<dbReference type="EMBL" id="JACJIA010000012">
    <property type="protein sequence ID" value="MBA8955444.1"/>
    <property type="molecule type" value="Genomic_DNA"/>
</dbReference>
<evidence type="ECO:0000313" key="2">
    <source>
        <dbReference type="EMBL" id="MBA8955444.1"/>
    </source>
</evidence>
<keyword evidence="1" id="KW-0812">Transmembrane</keyword>
<organism evidence="2 3">
    <name type="scientific">Actinomadura namibiensis</name>
    <dbReference type="NCBI Taxonomy" id="182080"/>
    <lineage>
        <taxon>Bacteria</taxon>
        <taxon>Bacillati</taxon>
        <taxon>Actinomycetota</taxon>
        <taxon>Actinomycetes</taxon>
        <taxon>Streptosporangiales</taxon>
        <taxon>Thermomonosporaceae</taxon>
        <taxon>Actinomadura</taxon>
    </lineage>
</organism>
<keyword evidence="1" id="KW-1133">Transmembrane helix</keyword>
<feature type="transmembrane region" description="Helical" evidence="1">
    <location>
        <begin position="31"/>
        <end position="52"/>
    </location>
</feature>
<gene>
    <name evidence="2" type="ORF">HNR61_007120</name>
</gene>
<protein>
    <submittedName>
        <fullName evidence="2">VIT1/CCC1 family predicted Fe2+/Mn2+ transporter</fullName>
    </submittedName>
</protein>
<dbReference type="Proteomes" id="UP000572680">
    <property type="component" value="Unassembled WGS sequence"/>
</dbReference>
<evidence type="ECO:0000313" key="3">
    <source>
        <dbReference type="Proteomes" id="UP000572680"/>
    </source>
</evidence>
<dbReference type="AlphaFoldDB" id="A0A7W3LW85"/>
<sequence>GASMGSQLSSIIAGALAPIIAVELLKDYDSATPVSLYLCVAAIVTTITVAVARETRGRDLSAVLAERPRTAKAPSPEIA</sequence>
<comment type="caution">
    <text evidence="2">The sequence shown here is derived from an EMBL/GenBank/DDBJ whole genome shotgun (WGS) entry which is preliminary data.</text>
</comment>
<name>A0A7W3LW85_ACTNM</name>
<keyword evidence="1" id="KW-0472">Membrane</keyword>
<feature type="non-terminal residue" evidence="2">
    <location>
        <position position="1"/>
    </location>
</feature>
<accession>A0A7W3LW85</accession>
<evidence type="ECO:0000256" key="1">
    <source>
        <dbReference type="SAM" id="Phobius"/>
    </source>
</evidence>
<proteinExistence type="predicted"/>